<keyword evidence="9" id="KW-0915">Sodium</keyword>
<evidence type="ECO:0000313" key="18">
    <source>
        <dbReference type="EMBL" id="KXG77775.1"/>
    </source>
</evidence>
<sequence>MKRVRIVLAGYGNVGYRFAEIMKDKYKAVSQNYGLELQLVAVIGRRYAVYEDRGISLDKLLDCGKHGKGLAGYGEGAYPIESSLDILKNIRAHVLVEATPTNIETGEPGYSHMRQAFRSGMDVVALSKGALVCHYREIMEEMQKHHRRIKVSGATAAALPTIDMGQYNLAGNDIYRIQGIFNGTTNYILTRMHKEGIPYHAALKEAQEKGIAEADPRLDVGGFDTASKLLILVNSLMNTAYTLKDIEIQGIEKIDGKDIMEARQKDRTIKLVGEAFRTEDGIKMQVRPMELENSNLLSKADYKDKAVVFYTDLMGTISVIGGGSDPKAAAAAAFKDIINLYK</sequence>
<accession>A0A140LB50</accession>
<evidence type="ECO:0000256" key="3">
    <source>
        <dbReference type="ARBA" id="ARBA00006753"/>
    </source>
</evidence>
<dbReference type="AlphaFoldDB" id="A0A140LB50"/>
<keyword evidence="13 14" id="KW-0521">NADP</keyword>
<dbReference type="SUPFAM" id="SSF51735">
    <property type="entry name" value="NAD(P)-binding Rossmann-fold domains"/>
    <property type="match status" value="1"/>
</dbReference>
<keyword evidence="10 14" id="KW-0486">Methionine biosynthesis</keyword>
<name>A0A140LB50_9FIRM</name>
<comment type="pathway">
    <text evidence="1 14">Amino-acid biosynthesis; L-threonine biosynthesis; L-threonine from L-aspartate: step 3/5.</text>
</comment>
<dbReference type="Gene3D" id="3.30.360.10">
    <property type="entry name" value="Dihydrodipicolinate Reductase, domain 2"/>
    <property type="match status" value="1"/>
</dbReference>
<protein>
    <recommendedName>
        <fullName evidence="5 14">Homoserine dehydrogenase</fullName>
        <ecNumber evidence="4 14">1.1.1.3</ecNumber>
    </recommendedName>
</protein>
<keyword evidence="19" id="KW-1185">Reference proteome</keyword>
<feature type="binding site" evidence="13">
    <location>
        <position position="128"/>
    </location>
    <ligand>
        <name>NADPH</name>
        <dbReference type="ChEBI" id="CHEBI:57783"/>
    </ligand>
</feature>
<dbReference type="UniPathway" id="UPA00051">
    <property type="reaction ID" value="UER00465"/>
</dbReference>
<evidence type="ECO:0000256" key="9">
    <source>
        <dbReference type="ARBA" id="ARBA00023053"/>
    </source>
</evidence>
<evidence type="ECO:0000256" key="7">
    <source>
        <dbReference type="ARBA" id="ARBA00022697"/>
    </source>
</evidence>
<evidence type="ECO:0000256" key="1">
    <source>
        <dbReference type="ARBA" id="ARBA00005056"/>
    </source>
</evidence>
<dbReference type="InterPro" id="IPR022697">
    <property type="entry name" value="HDH_short"/>
</dbReference>
<evidence type="ECO:0000256" key="14">
    <source>
        <dbReference type="RuleBase" id="RU000579"/>
    </source>
</evidence>
<dbReference type="FunFam" id="3.30.360.10:FF:000005">
    <property type="entry name" value="Homoserine dehydrogenase"/>
    <property type="match status" value="1"/>
</dbReference>
<dbReference type="UniPathway" id="UPA00050">
    <property type="reaction ID" value="UER00063"/>
</dbReference>
<feature type="domain" description="Aspartate/homoserine dehydrogenase NAD-binding" evidence="17">
    <location>
        <begin position="10"/>
        <end position="151"/>
    </location>
</feature>
<keyword evidence="8 14" id="KW-0560">Oxidoreductase</keyword>
<evidence type="ECO:0000256" key="2">
    <source>
        <dbReference type="ARBA" id="ARBA00005062"/>
    </source>
</evidence>
<feature type="binding site" evidence="13">
    <location>
        <begin position="10"/>
        <end position="15"/>
    </location>
    <ligand>
        <name>NADP(+)</name>
        <dbReference type="ChEBI" id="CHEBI:58349"/>
    </ligand>
</feature>
<evidence type="ECO:0000259" key="17">
    <source>
        <dbReference type="Pfam" id="PF03447"/>
    </source>
</evidence>
<dbReference type="Pfam" id="PF03447">
    <property type="entry name" value="NAD_binding_3"/>
    <property type="match status" value="1"/>
</dbReference>
<dbReference type="NCBIfam" id="NF005290">
    <property type="entry name" value="PRK06813.1"/>
    <property type="match status" value="1"/>
</dbReference>
<evidence type="ECO:0000256" key="11">
    <source>
        <dbReference type="ARBA" id="ARBA00048841"/>
    </source>
</evidence>
<evidence type="ECO:0000256" key="13">
    <source>
        <dbReference type="PIRSR" id="PIRSR036497-2"/>
    </source>
</evidence>
<dbReference type="InterPro" id="IPR036291">
    <property type="entry name" value="NAD(P)-bd_dom_sf"/>
</dbReference>
<comment type="caution">
    <text evidence="18">The sequence shown here is derived from an EMBL/GenBank/DDBJ whole genome shotgun (WGS) entry which is preliminary data.</text>
</comment>
<keyword evidence="6 14" id="KW-0028">Amino-acid biosynthesis</keyword>
<comment type="similarity">
    <text evidence="3 15">Belongs to the homoserine dehydrogenase family.</text>
</comment>
<dbReference type="PANTHER" id="PTHR43331:SF1">
    <property type="entry name" value="HOMOSERINE DEHYDROGENASE"/>
    <property type="match status" value="1"/>
</dbReference>
<dbReference type="GO" id="GO:0009086">
    <property type="term" value="P:methionine biosynthetic process"/>
    <property type="evidence" value="ECO:0007669"/>
    <property type="project" value="UniProtKB-KW"/>
</dbReference>
<dbReference type="PROSITE" id="PS01042">
    <property type="entry name" value="HOMOSER_DHGENASE"/>
    <property type="match status" value="1"/>
</dbReference>
<dbReference type="InterPro" id="IPR001342">
    <property type="entry name" value="HDH_cat"/>
</dbReference>
<evidence type="ECO:0000313" key="19">
    <source>
        <dbReference type="Proteomes" id="UP000070456"/>
    </source>
</evidence>
<dbReference type="InterPro" id="IPR019811">
    <property type="entry name" value="HDH_CS"/>
</dbReference>
<evidence type="ECO:0000256" key="10">
    <source>
        <dbReference type="ARBA" id="ARBA00023167"/>
    </source>
</evidence>
<dbReference type="GO" id="GO:0050661">
    <property type="term" value="F:NADP binding"/>
    <property type="evidence" value="ECO:0007669"/>
    <property type="project" value="InterPro"/>
</dbReference>
<dbReference type="PANTHER" id="PTHR43331">
    <property type="entry name" value="HOMOSERINE DEHYDROGENASE"/>
    <property type="match status" value="1"/>
</dbReference>
<dbReference type="STRING" id="520762.AN619_03770"/>
<feature type="active site" description="Proton donor" evidence="12">
    <location>
        <position position="228"/>
    </location>
</feature>
<dbReference type="PIRSF" id="PIRSF036497">
    <property type="entry name" value="HDH_short"/>
    <property type="match status" value="1"/>
</dbReference>
<evidence type="ECO:0000256" key="5">
    <source>
        <dbReference type="ARBA" id="ARBA00013376"/>
    </source>
</evidence>
<dbReference type="GO" id="GO:0004412">
    <property type="term" value="F:homoserine dehydrogenase activity"/>
    <property type="evidence" value="ECO:0007669"/>
    <property type="project" value="UniProtKB-EC"/>
</dbReference>
<proteinExistence type="inferred from homology"/>
<organism evidence="18 19">
    <name type="scientific">Thermotalea metallivorans</name>
    <dbReference type="NCBI Taxonomy" id="520762"/>
    <lineage>
        <taxon>Bacteria</taxon>
        <taxon>Bacillati</taxon>
        <taxon>Bacillota</taxon>
        <taxon>Clostridia</taxon>
        <taxon>Peptostreptococcales</taxon>
        <taxon>Thermotaleaceae</taxon>
        <taxon>Thermotalea</taxon>
    </lineage>
</organism>
<comment type="pathway">
    <text evidence="2 14">Amino-acid biosynthesis; L-methionine biosynthesis via de novo pathway; L-homoserine from L-aspartate: step 3/3.</text>
</comment>
<feature type="domain" description="Homoserine dehydrogenase catalytic" evidence="16">
    <location>
        <begin position="160"/>
        <end position="338"/>
    </location>
</feature>
<keyword evidence="7 14" id="KW-0791">Threonine biosynthesis</keyword>
<evidence type="ECO:0000259" key="16">
    <source>
        <dbReference type="Pfam" id="PF00742"/>
    </source>
</evidence>
<feature type="binding site" evidence="13">
    <location>
        <position position="213"/>
    </location>
    <ligand>
        <name>L-homoserine</name>
        <dbReference type="ChEBI" id="CHEBI:57476"/>
    </ligand>
</feature>
<reference evidence="18 19" key="1">
    <citation type="submission" date="2015-12" db="EMBL/GenBank/DDBJ databases">
        <title>Draft genome sequence of the thermoanaerobe Thermotalea metallivorans, an isolate from the runoff channel of the Great Artesian Basin, Australia.</title>
        <authorList>
            <person name="Patel B.K."/>
        </authorList>
    </citation>
    <scope>NUCLEOTIDE SEQUENCE [LARGE SCALE GENOMIC DNA]</scope>
    <source>
        <strain evidence="18 19">B2-1</strain>
    </source>
</reference>
<dbReference type="PATRIC" id="fig|520762.4.peg.425"/>
<dbReference type="Proteomes" id="UP000070456">
    <property type="component" value="Unassembled WGS sequence"/>
</dbReference>
<evidence type="ECO:0000256" key="12">
    <source>
        <dbReference type="PIRSR" id="PIRSR036497-1"/>
    </source>
</evidence>
<dbReference type="SUPFAM" id="SSF55347">
    <property type="entry name" value="Glyceraldehyde-3-phosphate dehydrogenase-like, C-terminal domain"/>
    <property type="match status" value="1"/>
</dbReference>
<evidence type="ECO:0000256" key="6">
    <source>
        <dbReference type="ARBA" id="ARBA00022605"/>
    </source>
</evidence>
<evidence type="ECO:0000256" key="4">
    <source>
        <dbReference type="ARBA" id="ARBA00013213"/>
    </source>
</evidence>
<dbReference type="InterPro" id="IPR005106">
    <property type="entry name" value="Asp/hSer_DH_NAD-bd"/>
</dbReference>
<dbReference type="RefSeq" id="WP_068554557.1">
    <property type="nucleotide sequence ID" value="NZ_LOEE01000010.1"/>
</dbReference>
<evidence type="ECO:0000256" key="8">
    <source>
        <dbReference type="ARBA" id="ARBA00023002"/>
    </source>
</evidence>
<dbReference type="Pfam" id="PF00742">
    <property type="entry name" value="Homoserine_dh"/>
    <property type="match status" value="1"/>
</dbReference>
<dbReference type="EC" id="1.1.1.3" evidence="4 14"/>
<dbReference type="Gene3D" id="3.40.50.720">
    <property type="entry name" value="NAD(P)-binding Rossmann-like Domain"/>
    <property type="match status" value="1"/>
</dbReference>
<comment type="catalytic activity">
    <reaction evidence="11">
        <text>L-homoserine + NADP(+) = L-aspartate 4-semialdehyde + NADPH + H(+)</text>
        <dbReference type="Rhea" id="RHEA:15761"/>
        <dbReference type="ChEBI" id="CHEBI:15378"/>
        <dbReference type="ChEBI" id="CHEBI:57476"/>
        <dbReference type="ChEBI" id="CHEBI:57783"/>
        <dbReference type="ChEBI" id="CHEBI:58349"/>
        <dbReference type="ChEBI" id="CHEBI:537519"/>
        <dbReference type="EC" id="1.1.1.3"/>
    </reaction>
    <physiologicalReaction direction="right-to-left" evidence="11">
        <dbReference type="Rhea" id="RHEA:15763"/>
    </physiologicalReaction>
</comment>
<dbReference type="GO" id="GO:0009088">
    <property type="term" value="P:threonine biosynthetic process"/>
    <property type="evidence" value="ECO:0007669"/>
    <property type="project" value="UniProtKB-UniPathway"/>
</dbReference>
<gene>
    <name evidence="18" type="primary">hom</name>
    <name evidence="18" type="ORF">AN619_03770</name>
</gene>
<evidence type="ECO:0000256" key="15">
    <source>
        <dbReference type="RuleBase" id="RU004171"/>
    </source>
</evidence>
<dbReference type="EMBL" id="LOEE01000010">
    <property type="protein sequence ID" value="KXG77775.1"/>
    <property type="molecule type" value="Genomic_DNA"/>
</dbReference>